<name>A0A482PMW0_CITRO</name>
<protein>
    <submittedName>
        <fullName evidence="8">Fimbrial chaperone</fullName>
    </submittedName>
</protein>
<dbReference type="PRINTS" id="PR00969">
    <property type="entry name" value="CHAPERONPILI"/>
</dbReference>
<evidence type="ECO:0000256" key="5">
    <source>
        <dbReference type="ARBA" id="ARBA00023186"/>
    </source>
</evidence>
<evidence type="ECO:0000256" key="3">
    <source>
        <dbReference type="ARBA" id="ARBA00022729"/>
    </source>
</evidence>
<evidence type="ECO:0000259" key="6">
    <source>
        <dbReference type="Pfam" id="PF00345"/>
    </source>
</evidence>
<accession>A0A482PMW0</accession>
<keyword evidence="5" id="KW-0143">Chaperone</keyword>
<evidence type="ECO:0000313" key="8">
    <source>
        <dbReference type="EMBL" id="QBY29389.1"/>
    </source>
</evidence>
<dbReference type="AlphaFoldDB" id="A0A482PMW0"/>
<dbReference type="PANTHER" id="PTHR30251">
    <property type="entry name" value="PILUS ASSEMBLY CHAPERONE"/>
    <property type="match status" value="1"/>
</dbReference>
<evidence type="ECO:0000256" key="2">
    <source>
        <dbReference type="ARBA" id="ARBA00007399"/>
    </source>
</evidence>
<dbReference type="Pfam" id="PF00345">
    <property type="entry name" value="PapD_N"/>
    <property type="match status" value="1"/>
</dbReference>
<dbReference type="EMBL" id="CP038008">
    <property type="protein sequence ID" value="QBY29389.1"/>
    <property type="molecule type" value="Genomic_DNA"/>
</dbReference>
<dbReference type="Pfam" id="PF02753">
    <property type="entry name" value="PapD_C"/>
    <property type="match status" value="1"/>
</dbReference>
<dbReference type="InterPro" id="IPR016147">
    <property type="entry name" value="Pili_assmbl_chaperone_N"/>
</dbReference>
<feature type="domain" description="Pili assembly chaperone C-terminal" evidence="7">
    <location>
        <begin position="181"/>
        <end position="244"/>
    </location>
</feature>
<keyword evidence="3" id="KW-0732">Signal</keyword>
<dbReference type="PANTHER" id="PTHR30251:SF25">
    <property type="entry name" value="FIMBRIAE CHAPARONE"/>
    <property type="match status" value="1"/>
</dbReference>
<dbReference type="Gene3D" id="2.60.40.10">
    <property type="entry name" value="Immunoglobulins"/>
    <property type="match status" value="2"/>
</dbReference>
<dbReference type="InterPro" id="IPR036316">
    <property type="entry name" value="Pili_assmbl_chap_C_dom_sf"/>
</dbReference>
<dbReference type="RefSeq" id="WP_012907076.1">
    <property type="nucleotide sequence ID" value="NZ_CAJTBI010000062.1"/>
</dbReference>
<dbReference type="InterPro" id="IPR050643">
    <property type="entry name" value="Periplasmic_pilus_chap"/>
</dbReference>
<dbReference type="InterPro" id="IPR001829">
    <property type="entry name" value="Pili_assmbl_chaperone_bac"/>
</dbReference>
<keyword evidence="4" id="KW-0574">Periplasm</keyword>
<proteinExistence type="inferred from homology"/>
<dbReference type="InterPro" id="IPR013783">
    <property type="entry name" value="Ig-like_fold"/>
</dbReference>
<comment type="subcellular location">
    <subcellularLocation>
        <location evidence="1">Periplasm</location>
    </subcellularLocation>
</comment>
<feature type="domain" description="Pili assembly chaperone N-terminal" evidence="6">
    <location>
        <begin position="30"/>
        <end position="154"/>
    </location>
</feature>
<dbReference type="SUPFAM" id="SSF49354">
    <property type="entry name" value="PapD-like"/>
    <property type="match status" value="1"/>
</dbReference>
<evidence type="ECO:0000259" key="7">
    <source>
        <dbReference type="Pfam" id="PF02753"/>
    </source>
</evidence>
<dbReference type="OMA" id="YRPENIA"/>
<dbReference type="InterPro" id="IPR008962">
    <property type="entry name" value="PapD-like_sf"/>
</dbReference>
<reference evidence="8" key="1">
    <citation type="submission" date="2019-03" db="EMBL/GenBank/DDBJ databases">
        <title>Complete genome sequence of enteropathogenic Citrobacter rodentium strain DBS100.</title>
        <authorList>
            <person name="Popov G."/>
            <person name="Fiebig A."/>
            <person name="Shideler S."/>
            <person name="Coombes B."/>
            <person name="Savchenko A."/>
        </authorList>
    </citation>
    <scope>NUCLEOTIDE SEQUENCE</scope>
    <source>
        <strain evidence="8">DBS100</strain>
    </source>
</reference>
<sequence>MKKDVRLSGIRWLFAFLFLFIPLSSLYASVTIIGSRIIYPSDVSSVDVQLKNNDAFPYIVETWFDDGDINVRPQDPRLTPFITTPPVFRIQPKAGQVVRVVFTGKKPLPEDRESVFWFNALQVPPSNLEGTSQQNKMLVMLRTRIKLFYRPTNLGSPRDLGKKLQVNAVHDARHGYGIRLTNPTPWFASVSNIQATVNHAPVELEADMVAPFSSHSFWAPGKKISKPLSGKVTVTLVNDQGARISEDYEVTHN</sequence>
<evidence type="ECO:0000256" key="4">
    <source>
        <dbReference type="ARBA" id="ARBA00022764"/>
    </source>
</evidence>
<organism evidence="8">
    <name type="scientific">Citrobacter rodentium</name>
    <dbReference type="NCBI Taxonomy" id="67825"/>
    <lineage>
        <taxon>Bacteria</taxon>
        <taxon>Pseudomonadati</taxon>
        <taxon>Pseudomonadota</taxon>
        <taxon>Gammaproteobacteria</taxon>
        <taxon>Enterobacterales</taxon>
        <taxon>Enterobacteriaceae</taxon>
        <taxon>Citrobacter</taxon>
    </lineage>
</organism>
<dbReference type="GO" id="GO:0030288">
    <property type="term" value="C:outer membrane-bounded periplasmic space"/>
    <property type="evidence" value="ECO:0007669"/>
    <property type="project" value="InterPro"/>
</dbReference>
<dbReference type="InterPro" id="IPR016148">
    <property type="entry name" value="Pili_assmbl_chaperone_C"/>
</dbReference>
<dbReference type="GO" id="GO:0071555">
    <property type="term" value="P:cell wall organization"/>
    <property type="evidence" value="ECO:0007669"/>
    <property type="project" value="InterPro"/>
</dbReference>
<dbReference type="SUPFAM" id="SSF49584">
    <property type="entry name" value="Periplasmic chaperone C-domain"/>
    <property type="match status" value="1"/>
</dbReference>
<comment type="similarity">
    <text evidence="2">Belongs to the periplasmic pilus chaperone family.</text>
</comment>
<gene>
    <name evidence="8" type="ORF">E2R62_11310</name>
</gene>
<evidence type="ECO:0000256" key="1">
    <source>
        <dbReference type="ARBA" id="ARBA00004418"/>
    </source>
</evidence>